<sequence length="53" mass="5384">MRKPLIGDRIAAGEAGGLIACSGEEAVIGLGVFVEVEGKALARVNRSGFIGDL</sequence>
<evidence type="ECO:0000313" key="2">
    <source>
        <dbReference type="Proteomes" id="UP000217545"/>
    </source>
</evidence>
<name>A0AAC9ZE04_9RHOB</name>
<keyword evidence="1" id="KW-0614">Plasmid</keyword>
<accession>A0AAC9ZE04</accession>
<dbReference type="AlphaFoldDB" id="A0AAC9ZE04"/>
<proteinExistence type="predicted"/>
<organism evidence="1 2">
    <name type="scientific">Phaeobacter gallaeciensis</name>
    <dbReference type="NCBI Taxonomy" id="60890"/>
    <lineage>
        <taxon>Bacteria</taxon>
        <taxon>Pseudomonadati</taxon>
        <taxon>Pseudomonadota</taxon>
        <taxon>Alphaproteobacteria</taxon>
        <taxon>Rhodobacterales</taxon>
        <taxon>Roseobacteraceae</taxon>
        <taxon>Phaeobacter</taxon>
    </lineage>
</organism>
<dbReference type="Proteomes" id="UP000217545">
    <property type="component" value="Plasmid pP63_f"/>
</dbReference>
<geneLocation type="plasmid" evidence="2">
    <name>pp63_f</name>
</geneLocation>
<dbReference type="EMBL" id="CP010790">
    <property type="protein sequence ID" value="ATF08355.1"/>
    <property type="molecule type" value="Genomic_DNA"/>
</dbReference>
<evidence type="ECO:0000313" key="1">
    <source>
        <dbReference type="EMBL" id="ATF08355.1"/>
    </source>
</evidence>
<protein>
    <submittedName>
        <fullName evidence="1">Uncharacterized protein</fullName>
    </submittedName>
</protein>
<reference evidence="1 2" key="1">
    <citation type="journal article" date="2017" name="Front. Microbiol.">
        <title>Phaeobacter piscinae sp. nov., a species of the Roseobacter group and potential aquaculture probiont.</title>
        <authorList>
            <person name="Sonnenschein E.C."/>
            <person name="Phippen C.B.W."/>
            <person name="Nielsen K.F."/>
            <person name="Mateiu R.V."/>
            <person name="Melchiorsen J."/>
            <person name="Gram L."/>
            <person name="Overmann J."/>
            <person name="Freese H.M."/>
        </authorList>
    </citation>
    <scope>NUCLEOTIDE SEQUENCE [LARGE SCALE GENOMIC DNA]</scope>
    <source>
        <strain evidence="1 2">P63</strain>
    </source>
</reference>
<gene>
    <name evidence="1" type="ORF">PhaeoP63_04325</name>
</gene>